<protein>
    <submittedName>
        <fullName evidence="1">Uncharacterized protein</fullName>
    </submittedName>
</protein>
<reference evidence="1" key="1">
    <citation type="submission" date="2020-04" db="EMBL/GenBank/DDBJ databases">
        <authorList>
            <person name="Chiriac C."/>
            <person name="Salcher M."/>
            <person name="Ghai R."/>
            <person name="Kavagutti S V."/>
        </authorList>
    </citation>
    <scope>NUCLEOTIDE SEQUENCE</scope>
</reference>
<sequence>MDDQCTIGAKGIKVKKMTQEEAQQWRIQALQLAANQRAVHENMPPQSQLARTLKAGLDKFNAFYAPLADKEGK</sequence>
<dbReference type="EMBL" id="LR796527">
    <property type="protein sequence ID" value="CAB4149825.1"/>
    <property type="molecule type" value="Genomic_DNA"/>
</dbReference>
<name>A0A6J5MRP1_9CAUD</name>
<gene>
    <name evidence="1" type="ORF">UFOVP558_37</name>
</gene>
<evidence type="ECO:0000313" key="1">
    <source>
        <dbReference type="EMBL" id="CAB4149825.1"/>
    </source>
</evidence>
<proteinExistence type="predicted"/>
<accession>A0A6J5MRP1</accession>
<organism evidence="1">
    <name type="scientific">uncultured Caudovirales phage</name>
    <dbReference type="NCBI Taxonomy" id="2100421"/>
    <lineage>
        <taxon>Viruses</taxon>
        <taxon>Duplodnaviria</taxon>
        <taxon>Heunggongvirae</taxon>
        <taxon>Uroviricota</taxon>
        <taxon>Caudoviricetes</taxon>
        <taxon>Peduoviridae</taxon>
        <taxon>Maltschvirus</taxon>
        <taxon>Maltschvirus maltsch</taxon>
    </lineage>
</organism>